<proteinExistence type="predicted"/>
<dbReference type="RefSeq" id="WP_224000279.1">
    <property type="nucleotide sequence ID" value="NZ_CAJZAF010000003.1"/>
</dbReference>
<keyword evidence="2" id="KW-0732">Signal</keyword>
<evidence type="ECO:0000256" key="1">
    <source>
        <dbReference type="SAM" id="MobiDB-lite"/>
    </source>
</evidence>
<name>A0ABN7Y268_9BURK</name>
<evidence type="ECO:0000256" key="2">
    <source>
        <dbReference type="SAM" id="SignalP"/>
    </source>
</evidence>
<feature type="region of interest" description="Disordered" evidence="1">
    <location>
        <begin position="39"/>
        <end position="66"/>
    </location>
</feature>
<protein>
    <submittedName>
        <fullName evidence="3">Uncharacterized protein</fullName>
    </submittedName>
</protein>
<dbReference type="Proteomes" id="UP000701702">
    <property type="component" value="Unassembled WGS sequence"/>
</dbReference>
<gene>
    <name evidence="3" type="ORF">LMG23994_00973</name>
</gene>
<comment type="caution">
    <text evidence="3">The sequence shown here is derived from an EMBL/GenBank/DDBJ whole genome shotgun (WGS) entry which is preliminary data.</text>
</comment>
<evidence type="ECO:0000313" key="3">
    <source>
        <dbReference type="EMBL" id="CAG9166387.1"/>
    </source>
</evidence>
<feature type="chain" id="PRO_5046065729" evidence="2">
    <location>
        <begin position="23"/>
        <end position="66"/>
    </location>
</feature>
<feature type="compositionally biased region" description="Basic and acidic residues" evidence="1">
    <location>
        <begin position="47"/>
        <end position="60"/>
    </location>
</feature>
<evidence type="ECO:0000313" key="4">
    <source>
        <dbReference type="Proteomes" id="UP000701702"/>
    </source>
</evidence>
<organism evidence="3 4">
    <name type="scientific">Cupriavidus pinatubonensis</name>
    <dbReference type="NCBI Taxonomy" id="248026"/>
    <lineage>
        <taxon>Bacteria</taxon>
        <taxon>Pseudomonadati</taxon>
        <taxon>Pseudomonadota</taxon>
        <taxon>Betaproteobacteria</taxon>
        <taxon>Burkholderiales</taxon>
        <taxon>Burkholderiaceae</taxon>
        <taxon>Cupriavidus</taxon>
    </lineage>
</organism>
<keyword evidence="4" id="KW-1185">Reference proteome</keyword>
<sequence length="66" mass="7209">MKSLLHALVGAVALALSLSAVAGPDWYVIEQARAAKRAEAQQQKSQQTEDHAAMMQKCREMMGQPK</sequence>
<dbReference type="EMBL" id="CAJZAF010000003">
    <property type="protein sequence ID" value="CAG9166387.1"/>
    <property type="molecule type" value="Genomic_DNA"/>
</dbReference>
<accession>A0ABN7Y268</accession>
<reference evidence="3 4" key="1">
    <citation type="submission" date="2021-08" db="EMBL/GenBank/DDBJ databases">
        <authorList>
            <person name="Peeters C."/>
        </authorList>
    </citation>
    <scope>NUCLEOTIDE SEQUENCE [LARGE SCALE GENOMIC DNA]</scope>
    <source>
        <strain evidence="3 4">LMG 23994</strain>
    </source>
</reference>
<feature type="signal peptide" evidence="2">
    <location>
        <begin position="1"/>
        <end position="22"/>
    </location>
</feature>